<dbReference type="SUPFAM" id="SSF55073">
    <property type="entry name" value="Nucleotide cyclase"/>
    <property type="match status" value="1"/>
</dbReference>
<protein>
    <submittedName>
        <fullName evidence="5">Adenylate/guanylate cyclase</fullName>
    </submittedName>
</protein>
<dbReference type="NCBIfam" id="TIGR02481">
    <property type="entry name" value="hemeryth_dom"/>
    <property type="match status" value="1"/>
</dbReference>
<dbReference type="InterPro" id="IPR012827">
    <property type="entry name" value="Hemerythrin_metal-bd"/>
</dbReference>
<dbReference type="CDD" id="cd07302">
    <property type="entry name" value="CHD"/>
    <property type="match status" value="1"/>
</dbReference>
<dbReference type="InterPro" id="IPR035938">
    <property type="entry name" value="Hemerythrin-like_sf"/>
</dbReference>
<dbReference type="Pfam" id="PF01814">
    <property type="entry name" value="Hemerythrin"/>
    <property type="match status" value="1"/>
</dbReference>
<dbReference type="InterPro" id="IPR012312">
    <property type="entry name" value="Hemerythrin-like"/>
</dbReference>
<dbReference type="GO" id="GO:0006171">
    <property type="term" value="P:cAMP biosynthetic process"/>
    <property type="evidence" value="ECO:0007669"/>
    <property type="project" value="TreeGrafter"/>
</dbReference>
<feature type="domain" description="Guanylate cyclase" evidence="4">
    <location>
        <begin position="66"/>
        <end position="192"/>
    </location>
</feature>
<dbReference type="HOGENOM" id="CLU_623846_0_0_4"/>
<evidence type="ECO:0000256" key="3">
    <source>
        <dbReference type="ARBA" id="ARBA00023004"/>
    </source>
</evidence>
<dbReference type="OrthoDB" id="9802500at2"/>
<dbReference type="Gene3D" id="1.20.120.50">
    <property type="entry name" value="Hemerythrin-like"/>
    <property type="match status" value="1"/>
</dbReference>
<keyword evidence="2" id="KW-0479">Metal-binding</keyword>
<dbReference type="GO" id="GO:0004016">
    <property type="term" value="F:adenylate cyclase activity"/>
    <property type="evidence" value="ECO:0007669"/>
    <property type="project" value="UniProtKB-ARBA"/>
</dbReference>
<organism evidence="5 6">
    <name type="scientific">Gallionella capsiferriformans (strain ES-2)</name>
    <name type="common">Gallionella ferruginea capsiferriformans (strain ES-2)</name>
    <dbReference type="NCBI Taxonomy" id="395494"/>
    <lineage>
        <taxon>Bacteria</taxon>
        <taxon>Pseudomonadati</taxon>
        <taxon>Pseudomonadota</taxon>
        <taxon>Betaproteobacteria</taxon>
        <taxon>Nitrosomonadales</taxon>
        <taxon>Gallionellaceae</taxon>
        <taxon>Gallionella</taxon>
    </lineage>
</organism>
<dbReference type="PANTHER" id="PTHR43081:SF1">
    <property type="entry name" value="ADENYLATE CYCLASE, TERMINAL-DIFFERENTIATION SPECIFIC"/>
    <property type="match status" value="1"/>
</dbReference>
<evidence type="ECO:0000313" key="6">
    <source>
        <dbReference type="Proteomes" id="UP000001235"/>
    </source>
</evidence>
<gene>
    <name evidence="5" type="ordered locus">Galf_2218</name>
</gene>
<dbReference type="InterPro" id="IPR001054">
    <property type="entry name" value="A/G_cyclase"/>
</dbReference>
<dbReference type="AlphaFoldDB" id="D9SIQ9"/>
<dbReference type="CDD" id="cd12107">
    <property type="entry name" value="Hemerythrin"/>
    <property type="match status" value="1"/>
</dbReference>
<dbReference type="PANTHER" id="PTHR43081">
    <property type="entry name" value="ADENYLATE CYCLASE, TERMINAL-DIFFERENTIATION SPECIFIC-RELATED"/>
    <property type="match status" value="1"/>
</dbReference>
<dbReference type="Proteomes" id="UP000001235">
    <property type="component" value="Chromosome"/>
</dbReference>
<dbReference type="GO" id="GO:0035556">
    <property type="term" value="P:intracellular signal transduction"/>
    <property type="evidence" value="ECO:0007669"/>
    <property type="project" value="InterPro"/>
</dbReference>
<keyword evidence="3" id="KW-0408">Iron</keyword>
<dbReference type="InterPro" id="IPR050697">
    <property type="entry name" value="Adenylyl/Guanylyl_Cyclase_3/4"/>
</dbReference>
<dbReference type="Pfam" id="PF00211">
    <property type="entry name" value="Guanylate_cyc"/>
    <property type="match status" value="1"/>
</dbReference>
<dbReference type="GO" id="GO:0046872">
    <property type="term" value="F:metal ion binding"/>
    <property type="evidence" value="ECO:0007669"/>
    <property type="project" value="UniProtKB-KW"/>
</dbReference>
<dbReference type="eggNOG" id="COG2114">
    <property type="taxonomic scope" value="Bacteria"/>
</dbReference>
<dbReference type="InterPro" id="IPR029787">
    <property type="entry name" value="Nucleotide_cyclase"/>
</dbReference>
<evidence type="ECO:0000313" key="5">
    <source>
        <dbReference type="EMBL" id="ADL56222.1"/>
    </source>
</evidence>
<dbReference type="SMART" id="SM00044">
    <property type="entry name" value="CYCc"/>
    <property type="match status" value="1"/>
</dbReference>
<evidence type="ECO:0000256" key="1">
    <source>
        <dbReference type="ARBA" id="ARBA00010587"/>
    </source>
</evidence>
<comment type="similarity">
    <text evidence="1">Belongs to the hemerythrin family.</text>
</comment>
<dbReference type="eggNOG" id="COG2703">
    <property type="taxonomic scope" value="Bacteria"/>
</dbReference>
<dbReference type="RefSeq" id="WP_013294146.1">
    <property type="nucleotide sequence ID" value="NC_014394.1"/>
</dbReference>
<dbReference type="SUPFAM" id="SSF47188">
    <property type="entry name" value="Hemerythrin-like"/>
    <property type="match status" value="1"/>
</dbReference>
<dbReference type="EMBL" id="CP002159">
    <property type="protein sequence ID" value="ADL56222.1"/>
    <property type="molecule type" value="Genomic_DNA"/>
</dbReference>
<dbReference type="STRING" id="395494.Galf_2218"/>
<sequence>MSASFDISEDTHELNAEREAHAGTRARLKLLERTLLHFVPRDIIAFLGKNSLIDVELGDQIEKNMSVVFTDIRDFTSLSESMTPQQTFSMINSYLSVMNPVISAHRGIIDKYMGDAIMALFPTTADDALASGLSMLARLDEYNAGRERAAYAPIRIGIGINTGVLMLGVIGGGNRMEGTVLGHTVNLASRLQTLTKTYGAPLLISEHTLYSLSEPEKFLVRHLGRVKVTYNTNAESIYEVFNHDAPKVREAKSKSLQKFEEALALYHTRSIARAQPMLEDIVRDNPDDIPARVYLQRCTDYLSTGLHTGSEDYTEDETGLQPDVGHSEIDSHHQDLMSLISALREAVINRHDGVNELIATLKIKIEGHFDFEEQLMHTHHYPFAADHIAQHRSYKHFFNKLSNEIQTTGCDPWYTGYRIKLFLSDWLLNHADRDDRHLGRFLNERAALTLSDIQQD</sequence>
<accession>D9SIQ9</accession>
<dbReference type="KEGG" id="gca:Galf_2218"/>
<dbReference type="Gene3D" id="3.30.70.1230">
    <property type="entry name" value="Nucleotide cyclase"/>
    <property type="match status" value="1"/>
</dbReference>
<reference evidence="5 6" key="1">
    <citation type="submission" date="2010-08" db="EMBL/GenBank/DDBJ databases">
        <title>Complete sequence of Gallionella capsiferriformans ES-2.</title>
        <authorList>
            <consortium name="US DOE Joint Genome Institute"/>
            <person name="Lucas S."/>
            <person name="Copeland A."/>
            <person name="Lapidus A."/>
            <person name="Cheng J.-F."/>
            <person name="Bruce D."/>
            <person name="Goodwin L."/>
            <person name="Pitluck S."/>
            <person name="Chertkov O."/>
            <person name="Davenport K.W."/>
            <person name="Detter J.C."/>
            <person name="Han C."/>
            <person name="Tapia R."/>
            <person name="Land M."/>
            <person name="Hauser L."/>
            <person name="Chang Y.-J."/>
            <person name="Jeffries C."/>
            <person name="Kyrpides N."/>
            <person name="Ivanova N."/>
            <person name="Mikhailova N."/>
            <person name="Shelobolina E.S."/>
            <person name="Picardal F."/>
            <person name="Roden E."/>
            <person name="Emerson D."/>
            <person name="Woyke T."/>
        </authorList>
    </citation>
    <scope>NUCLEOTIDE SEQUENCE [LARGE SCALE GENOMIC DNA]</scope>
    <source>
        <strain evidence="5 6">ES-2</strain>
    </source>
</reference>
<evidence type="ECO:0000256" key="2">
    <source>
        <dbReference type="ARBA" id="ARBA00022723"/>
    </source>
</evidence>
<dbReference type="PROSITE" id="PS50125">
    <property type="entry name" value="GUANYLATE_CYCLASE_2"/>
    <property type="match status" value="1"/>
</dbReference>
<keyword evidence="6" id="KW-1185">Reference proteome</keyword>
<name>D9SIQ9_GALCS</name>
<proteinExistence type="inferred from homology"/>
<evidence type="ECO:0000259" key="4">
    <source>
        <dbReference type="PROSITE" id="PS50125"/>
    </source>
</evidence>
<dbReference type="InterPro" id="IPR016131">
    <property type="entry name" value="Haemerythrin_Fe_BS"/>
</dbReference>
<dbReference type="PROSITE" id="PS00550">
    <property type="entry name" value="HEMERYTHRINS"/>
    <property type="match status" value="1"/>
</dbReference>